<keyword evidence="7" id="KW-1185">Reference proteome</keyword>
<evidence type="ECO:0000256" key="2">
    <source>
        <dbReference type="ARBA" id="ARBA00023002"/>
    </source>
</evidence>
<evidence type="ECO:0000313" key="7">
    <source>
        <dbReference type="Proteomes" id="UP000467164"/>
    </source>
</evidence>
<sequence length="821" mass="89433">MIRARVFGEQIAAIGQSLAARLRLAMKELGVALWLDAPLVELLTDAGGAVTGAVVQTEGGRERIGVRGGVILASGGFDHDLAWRNEHQPLVEQDWSFGNPAALGDGIRAGQRVGAAADLLDEAWWFPAIQWPYGRMQFMLNERMMPAQFIINGAGKRFINEAAPYMDFGHAMIAGQKSGVTHIPCWLVTDHRSFNRYVVAGHLPIPKIPGAPVPTGRKIPTAWLESGVVKAATSWAELATKIGVPGGQLQATAVRFNELAVKGHDDDFNRGDSVYDNYYGDPTLPNPNLYPLGDQPYYAFRIVLGDLGTSGGLHTDEYARVLRPDDTTVGGLYAVGNTSAPVMGRSYAGAGGNHRAGNDLWLCSGQTPCRAASCAARDTDHPFPRKVAMKISLFYEFALPRPWAPDDERIMLQDCLDEVEAADKAGFSTVWLTEHHFLEEYCHSTAPEIFLAAASQRTKNIRLGFGIIHLPPAVNHPARVAERIATLDLLSNGRVEFGTGESSSIGELGGFNIDPADKRGQWEEALEVAIRCMIEEPFVGFTGDHIQMPARNLIPKPMQKPHPPVWVACTRPATVQMAAQKCIGALSFAYTGPGLLTERVNGYYKEFEENGTPVTPAINPNILAIGGDLSMMVAKTDEQALQRLGQGGGFFSFGIMHYYMTGIHTPGRTGVWTRYLEEIEKDPTLAYGSGRGAIGSPATVREFLRGYEESGVDEIILLLNPRSHEGTMESIELMGKEVLPEFIERDAKAVADKAARLAPVIEKVQARRQESNAPQFDEAYSFGGLPTGRGGKFTASEIPEAMAEINEGRVQAAQRLKEQRK</sequence>
<dbReference type="SUPFAM" id="SSF56425">
    <property type="entry name" value="Succinate dehydrogenase/fumarate reductase flavoprotein, catalytic domain"/>
    <property type="match status" value="1"/>
</dbReference>
<keyword evidence="3" id="KW-0503">Monooxygenase</keyword>
<evidence type="ECO:0000256" key="1">
    <source>
        <dbReference type="ARBA" id="ARBA00022630"/>
    </source>
</evidence>
<name>A0A7I7LLG1_9MYCO</name>
<dbReference type="Gene3D" id="3.20.20.30">
    <property type="entry name" value="Luciferase-like domain"/>
    <property type="match status" value="1"/>
</dbReference>
<dbReference type="Pfam" id="PF00296">
    <property type="entry name" value="Bac_luciferase"/>
    <property type="match status" value="1"/>
</dbReference>
<dbReference type="InterPro" id="IPR027477">
    <property type="entry name" value="Succ_DH/fumarate_Rdtase_cat_sf"/>
</dbReference>
<dbReference type="AlphaFoldDB" id="A0A7I7LLG1"/>
<dbReference type="InterPro" id="IPR036661">
    <property type="entry name" value="Luciferase-like_sf"/>
</dbReference>
<dbReference type="InterPro" id="IPR036188">
    <property type="entry name" value="FAD/NAD-bd_sf"/>
</dbReference>
<keyword evidence="2" id="KW-0560">Oxidoreductase</keyword>
<dbReference type="GO" id="GO:0016705">
    <property type="term" value="F:oxidoreductase activity, acting on paired donors, with incorporation or reduction of molecular oxygen"/>
    <property type="evidence" value="ECO:0007669"/>
    <property type="project" value="InterPro"/>
</dbReference>
<gene>
    <name evidence="6" type="ORF">MSHO_57850</name>
</gene>
<organism evidence="6 7">
    <name type="scientific">Mycobacterium shottsii</name>
    <dbReference type="NCBI Taxonomy" id="133549"/>
    <lineage>
        <taxon>Bacteria</taxon>
        <taxon>Bacillati</taxon>
        <taxon>Actinomycetota</taxon>
        <taxon>Actinomycetes</taxon>
        <taxon>Mycobacteriales</taxon>
        <taxon>Mycobacteriaceae</taxon>
        <taxon>Mycobacterium</taxon>
        <taxon>Mycobacterium ulcerans group</taxon>
    </lineage>
</organism>
<evidence type="ECO:0000259" key="4">
    <source>
        <dbReference type="Pfam" id="PF00296"/>
    </source>
</evidence>
<reference evidence="6 7" key="1">
    <citation type="journal article" date="2019" name="Emerg. Microbes Infect.">
        <title>Comprehensive subspecies identification of 175 nontuberculous mycobacteria species based on 7547 genomic profiles.</title>
        <authorList>
            <person name="Matsumoto Y."/>
            <person name="Kinjo T."/>
            <person name="Motooka D."/>
            <person name="Nabeya D."/>
            <person name="Jung N."/>
            <person name="Uechi K."/>
            <person name="Horii T."/>
            <person name="Iida T."/>
            <person name="Fujita J."/>
            <person name="Nakamura S."/>
        </authorList>
    </citation>
    <scope>NUCLEOTIDE SEQUENCE [LARGE SCALE GENOMIC DNA]</scope>
    <source>
        <strain evidence="6 7">JCM 12657</strain>
    </source>
</reference>
<dbReference type="Gene3D" id="3.90.700.10">
    <property type="entry name" value="Succinate dehydrogenase/fumarate reductase flavoprotein, catalytic domain"/>
    <property type="match status" value="1"/>
</dbReference>
<keyword evidence="1" id="KW-0285">Flavoprotein</keyword>
<dbReference type="InterPro" id="IPR003953">
    <property type="entry name" value="FAD-dep_OxRdtase_2_FAD-bd"/>
</dbReference>
<dbReference type="SUPFAM" id="SSF51905">
    <property type="entry name" value="FAD/NAD(P)-binding domain"/>
    <property type="match status" value="1"/>
</dbReference>
<evidence type="ECO:0000313" key="6">
    <source>
        <dbReference type="EMBL" id="BBX60440.1"/>
    </source>
</evidence>
<dbReference type="PANTHER" id="PTHR30137:SF8">
    <property type="entry name" value="BLR5498 PROTEIN"/>
    <property type="match status" value="1"/>
</dbReference>
<dbReference type="Proteomes" id="UP000467164">
    <property type="component" value="Chromosome"/>
</dbReference>
<dbReference type="PANTHER" id="PTHR30137">
    <property type="entry name" value="LUCIFERASE-LIKE MONOOXYGENASE"/>
    <property type="match status" value="1"/>
</dbReference>
<feature type="domain" description="FAD-dependent oxidoreductase 2 FAD-binding" evidence="5">
    <location>
        <begin position="13"/>
        <end position="352"/>
    </location>
</feature>
<dbReference type="Gene3D" id="3.50.50.60">
    <property type="entry name" value="FAD/NAD(P)-binding domain"/>
    <property type="match status" value="2"/>
</dbReference>
<dbReference type="InterPro" id="IPR011251">
    <property type="entry name" value="Luciferase-like_dom"/>
</dbReference>
<evidence type="ECO:0000259" key="5">
    <source>
        <dbReference type="Pfam" id="PF00890"/>
    </source>
</evidence>
<dbReference type="Pfam" id="PF00890">
    <property type="entry name" value="FAD_binding_2"/>
    <property type="match status" value="1"/>
</dbReference>
<proteinExistence type="predicted"/>
<evidence type="ECO:0000256" key="3">
    <source>
        <dbReference type="ARBA" id="ARBA00023033"/>
    </source>
</evidence>
<dbReference type="GO" id="GO:0033765">
    <property type="term" value="F:steroid dehydrogenase activity, acting on the CH-CH group of donors"/>
    <property type="evidence" value="ECO:0007669"/>
    <property type="project" value="UniProtKB-ARBA"/>
</dbReference>
<dbReference type="SUPFAM" id="SSF51679">
    <property type="entry name" value="Bacterial luciferase-like"/>
    <property type="match status" value="1"/>
</dbReference>
<evidence type="ECO:0008006" key="8">
    <source>
        <dbReference type="Google" id="ProtNLM"/>
    </source>
</evidence>
<dbReference type="InterPro" id="IPR050766">
    <property type="entry name" value="Bact_Lucif_Oxidored"/>
</dbReference>
<accession>A0A7I7LLG1</accession>
<feature type="domain" description="Luciferase-like" evidence="4">
    <location>
        <begin position="398"/>
        <end position="714"/>
    </location>
</feature>
<protein>
    <recommendedName>
        <fullName evidence="8">Luciferase</fullName>
    </recommendedName>
</protein>
<dbReference type="EMBL" id="AP022572">
    <property type="protein sequence ID" value="BBX60440.1"/>
    <property type="molecule type" value="Genomic_DNA"/>
</dbReference>
<dbReference type="KEGG" id="msho:MSHO_57850"/>
<dbReference type="GO" id="GO:0005829">
    <property type="term" value="C:cytosol"/>
    <property type="evidence" value="ECO:0007669"/>
    <property type="project" value="TreeGrafter"/>
</dbReference>
<dbReference type="GO" id="GO:0004497">
    <property type="term" value="F:monooxygenase activity"/>
    <property type="evidence" value="ECO:0007669"/>
    <property type="project" value="UniProtKB-KW"/>
</dbReference>